<dbReference type="AlphaFoldDB" id="A0A443SMQ8"/>
<keyword evidence="3 6" id="KW-0547">Nucleotide-binding</keyword>
<dbReference type="VEuPathDB" id="VectorBase:LDEU003231"/>
<evidence type="ECO:0000313" key="9">
    <source>
        <dbReference type="Proteomes" id="UP000288716"/>
    </source>
</evidence>
<dbReference type="PRINTS" id="PR00326">
    <property type="entry name" value="GTP1OBG"/>
</dbReference>
<dbReference type="PANTHER" id="PTHR42698:SF1">
    <property type="entry name" value="GTPASE ERA, MITOCHONDRIAL"/>
    <property type="match status" value="1"/>
</dbReference>
<dbReference type="SUPFAM" id="SSF52540">
    <property type="entry name" value="P-loop containing nucleoside triphosphate hydrolases"/>
    <property type="match status" value="1"/>
</dbReference>
<evidence type="ECO:0000256" key="2">
    <source>
        <dbReference type="ARBA" id="ARBA00019149"/>
    </source>
</evidence>
<reference evidence="8 9" key="1">
    <citation type="journal article" date="2018" name="Gigascience">
        <title>Genomes of trombidid mites reveal novel predicted allergens and laterally-transferred genes associated with secondary metabolism.</title>
        <authorList>
            <person name="Dong X."/>
            <person name="Chaisiri K."/>
            <person name="Xia D."/>
            <person name="Armstrong S.D."/>
            <person name="Fang Y."/>
            <person name="Donnelly M.J."/>
            <person name="Kadowaki T."/>
            <person name="McGarry J.W."/>
            <person name="Darby A.C."/>
            <person name="Makepeace B.L."/>
        </authorList>
    </citation>
    <scope>NUCLEOTIDE SEQUENCE [LARGE SCALE GENOMIC DNA]</scope>
    <source>
        <strain evidence="8">UoL-UT</strain>
    </source>
</reference>
<accession>A0A443SMQ8</accession>
<feature type="region of interest" description="G3" evidence="6">
    <location>
        <begin position="115"/>
        <end position="118"/>
    </location>
</feature>
<protein>
    <recommendedName>
        <fullName evidence="2">GTPase Era, mitochondrial</fullName>
    </recommendedName>
    <alternativeName>
        <fullName evidence="5">ERA-like protein 1</fullName>
    </alternativeName>
</protein>
<dbReference type="GO" id="GO:0005525">
    <property type="term" value="F:GTP binding"/>
    <property type="evidence" value="ECO:0007669"/>
    <property type="project" value="UniProtKB-UniRule"/>
</dbReference>
<dbReference type="InterPro" id="IPR005225">
    <property type="entry name" value="Small_GTP-bd"/>
</dbReference>
<dbReference type="InterPro" id="IPR030388">
    <property type="entry name" value="G_ERA_dom"/>
</dbReference>
<dbReference type="PROSITE" id="PS51713">
    <property type="entry name" value="G_ERA"/>
    <property type="match status" value="1"/>
</dbReference>
<feature type="region of interest" description="G2" evidence="6">
    <location>
        <begin position="94"/>
        <end position="98"/>
    </location>
</feature>
<comment type="similarity">
    <text evidence="1 6">Belongs to the TRAFAC class TrmE-Era-EngA-EngB-Septin-like GTPase superfamily. Era GTPase family.</text>
</comment>
<evidence type="ECO:0000256" key="5">
    <source>
        <dbReference type="ARBA" id="ARBA00030975"/>
    </source>
</evidence>
<dbReference type="PANTHER" id="PTHR42698">
    <property type="entry name" value="GTPASE ERA"/>
    <property type="match status" value="1"/>
</dbReference>
<dbReference type="NCBIfam" id="TIGR00231">
    <property type="entry name" value="small_GTP"/>
    <property type="match status" value="1"/>
</dbReference>
<dbReference type="Pfam" id="PF01926">
    <property type="entry name" value="MMR_HSR1"/>
    <property type="match status" value="1"/>
</dbReference>
<dbReference type="CDD" id="cd22534">
    <property type="entry name" value="KH-II_Era"/>
    <property type="match status" value="1"/>
</dbReference>
<evidence type="ECO:0000313" key="8">
    <source>
        <dbReference type="EMBL" id="RWS28809.1"/>
    </source>
</evidence>
<organism evidence="8 9">
    <name type="scientific">Leptotrombidium deliense</name>
    <dbReference type="NCBI Taxonomy" id="299467"/>
    <lineage>
        <taxon>Eukaryota</taxon>
        <taxon>Metazoa</taxon>
        <taxon>Ecdysozoa</taxon>
        <taxon>Arthropoda</taxon>
        <taxon>Chelicerata</taxon>
        <taxon>Arachnida</taxon>
        <taxon>Acari</taxon>
        <taxon>Acariformes</taxon>
        <taxon>Trombidiformes</taxon>
        <taxon>Prostigmata</taxon>
        <taxon>Anystina</taxon>
        <taxon>Parasitengona</taxon>
        <taxon>Trombiculoidea</taxon>
        <taxon>Trombiculidae</taxon>
        <taxon>Leptotrombidium</taxon>
    </lineage>
</organism>
<dbReference type="HAMAP" id="MF_00367">
    <property type="entry name" value="GTPase_Era"/>
    <property type="match status" value="1"/>
</dbReference>
<evidence type="ECO:0000256" key="1">
    <source>
        <dbReference type="ARBA" id="ARBA00007921"/>
    </source>
</evidence>
<dbReference type="Gene3D" id="3.40.50.300">
    <property type="entry name" value="P-loop containing nucleotide triphosphate hydrolases"/>
    <property type="match status" value="1"/>
</dbReference>
<dbReference type="GO" id="GO:0019843">
    <property type="term" value="F:rRNA binding"/>
    <property type="evidence" value="ECO:0007669"/>
    <property type="project" value="TreeGrafter"/>
</dbReference>
<sequence length="398" mass="45745">MLTFLRRIHLRNCLKRRLYSTETSVDEFTCENVTGSRIPRTKQQFNYMKKLEKQQPENAKLNRVAIIGMPNSGKSTITNQLIGVKVSAVSSKVHTTRKNVVGIVVEKDTQIEILDTPGLVTTEHCSRFHLEPSFMNDPHRSAENADLIAVVCDGSNPREREKLNSGILRILYKFRDRPSILVINKVDLLKSKRRLLHFTDVLTEDGFVDGSQSKSEYNRRVNFDKSRLEKLFQKTEEHLKGELEPKKDILMPTRDQKGWAYFSRVFFLSALTGDGMAELKQFLLNTAKPSPWKYKSALITEQSPKILATNIIREKLLDFCVHEVPYKVNIKIINWELDDLGTLWILVDLLCEKQRHMSLVLGPNGSIISQISRNCQQELSNIFECDVSLKIIVKCLQK</sequence>
<dbReference type="InterPro" id="IPR027417">
    <property type="entry name" value="P-loop_NTPase"/>
</dbReference>
<keyword evidence="9" id="KW-1185">Reference proteome</keyword>
<feature type="region of interest" description="G5" evidence="6">
    <location>
        <begin position="268"/>
        <end position="270"/>
    </location>
</feature>
<keyword evidence="4 6" id="KW-0342">GTP-binding</keyword>
<dbReference type="CDD" id="cd04163">
    <property type="entry name" value="Era"/>
    <property type="match status" value="1"/>
</dbReference>
<dbReference type="GO" id="GO:0043024">
    <property type="term" value="F:ribosomal small subunit binding"/>
    <property type="evidence" value="ECO:0007669"/>
    <property type="project" value="TreeGrafter"/>
</dbReference>
<feature type="region of interest" description="G4" evidence="6">
    <location>
        <begin position="184"/>
        <end position="187"/>
    </location>
</feature>
<evidence type="ECO:0000256" key="3">
    <source>
        <dbReference type="ARBA" id="ARBA00022741"/>
    </source>
</evidence>
<dbReference type="SUPFAM" id="SSF54814">
    <property type="entry name" value="Prokaryotic type KH domain (KH-domain type II)"/>
    <property type="match status" value="1"/>
</dbReference>
<comment type="caution">
    <text evidence="8">The sequence shown here is derived from an EMBL/GenBank/DDBJ whole genome shotgun (WGS) entry which is preliminary data.</text>
</comment>
<name>A0A443SMQ8_9ACAR</name>
<dbReference type="EMBL" id="NCKV01001204">
    <property type="protein sequence ID" value="RWS28809.1"/>
    <property type="molecule type" value="Genomic_DNA"/>
</dbReference>
<dbReference type="GO" id="GO:0005759">
    <property type="term" value="C:mitochondrial matrix"/>
    <property type="evidence" value="ECO:0007669"/>
    <property type="project" value="TreeGrafter"/>
</dbReference>
<dbReference type="InterPro" id="IPR005662">
    <property type="entry name" value="GTPase_Era-like"/>
</dbReference>
<dbReference type="InterPro" id="IPR006073">
    <property type="entry name" value="GTP-bd"/>
</dbReference>
<dbReference type="Gene3D" id="3.30.300.20">
    <property type="match status" value="1"/>
</dbReference>
<evidence type="ECO:0000256" key="4">
    <source>
        <dbReference type="ARBA" id="ARBA00023134"/>
    </source>
</evidence>
<dbReference type="InterPro" id="IPR015946">
    <property type="entry name" value="KH_dom-like_a/b"/>
</dbReference>
<proteinExistence type="inferred from homology"/>
<feature type="domain" description="Era-type G" evidence="7">
    <location>
        <begin position="60"/>
        <end position="290"/>
    </location>
</feature>
<dbReference type="GO" id="GO:0000028">
    <property type="term" value="P:ribosomal small subunit assembly"/>
    <property type="evidence" value="ECO:0007669"/>
    <property type="project" value="TreeGrafter"/>
</dbReference>
<dbReference type="Proteomes" id="UP000288716">
    <property type="component" value="Unassembled WGS sequence"/>
</dbReference>
<feature type="region of interest" description="G1" evidence="6">
    <location>
        <begin position="68"/>
        <end position="75"/>
    </location>
</feature>
<dbReference type="OrthoDB" id="8954335at2759"/>
<gene>
    <name evidence="8" type="ORF">B4U80_09439</name>
</gene>
<evidence type="ECO:0000259" key="7">
    <source>
        <dbReference type="PROSITE" id="PS51713"/>
    </source>
</evidence>
<evidence type="ECO:0000256" key="6">
    <source>
        <dbReference type="PROSITE-ProRule" id="PRU01050"/>
    </source>
</evidence>
<dbReference type="InterPro" id="IPR009019">
    <property type="entry name" value="KH_sf_prok-type"/>
</dbReference>
<dbReference type="STRING" id="299467.A0A443SMQ8"/>